<organism evidence="1 2">
    <name type="scientific">Mycetocola zhadangensis</name>
    <dbReference type="NCBI Taxonomy" id="1164595"/>
    <lineage>
        <taxon>Bacteria</taxon>
        <taxon>Bacillati</taxon>
        <taxon>Actinomycetota</taxon>
        <taxon>Actinomycetes</taxon>
        <taxon>Micrococcales</taxon>
        <taxon>Microbacteriaceae</taxon>
        <taxon>Mycetocola</taxon>
    </lineage>
</organism>
<dbReference type="InterPro" id="IPR049886">
    <property type="entry name" value="CFI_box_CTERM_dom"/>
</dbReference>
<dbReference type="NCBIfam" id="NF041770">
    <property type="entry name" value="CFI_box_CTERM"/>
    <property type="match status" value="1"/>
</dbReference>
<sequence length="178" mass="20256">MVRLSDQRAYSLGTDNGTWLALFAILREESPETFASWVNYHHEDFWLDQDIGQVAAWAYENADGVIVERFPGLNEALLRAATEARRQATERNTSQTSGNEAKGGCYIATAVYGSYDADPVLTLRRFRDERLSLSAAGRGFIHWYYVISPVLVRRFGHVDALHRSAKFLLDRIVRRLES</sequence>
<gene>
    <name evidence="1" type="ORF">D9V28_04900</name>
</gene>
<keyword evidence="2" id="KW-1185">Reference proteome</keyword>
<name>A0A3L7J6F4_9MICO</name>
<dbReference type="Proteomes" id="UP000282460">
    <property type="component" value="Unassembled WGS sequence"/>
</dbReference>
<protein>
    <submittedName>
        <fullName evidence="1">Uncharacterized protein</fullName>
    </submittedName>
</protein>
<evidence type="ECO:0000313" key="2">
    <source>
        <dbReference type="Proteomes" id="UP000282460"/>
    </source>
</evidence>
<reference evidence="1 2" key="1">
    <citation type="submission" date="2018-10" db="EMBL/GenBank/DDBJ databases">
        <authorList>
            <person name="Li J."/>
        </authorList>
    </citation>
    <scope>NUCLEOTIDE SEQUENCE [LARGE SCALE GENOMIC DNA]</scope>
    <source>
        <strain evidence="1 2">ZD1-4</strain>
    </source>
</reference>
<dbReference type="AlphaFoldDB" id="A0A3L7J6F4"/>
<proteinExistence type="predicted"/>
<dbReference type="EMBL" id="RCWJ01000001">
    <property type="protein sequence ID" value="RLQ86176.1"/>
    <property type="molecule type" value="Genomic_DNA"/>
</dbReference>
<evidence type="ECO:0000313" key="1">
    <source>
        <dbReference type="EMBL" id="RLQ86176.1"/>
    </source>
</evidence>
<accession>A0A3L7J6F4</accession>
<comment type="caution">
    <text evidence="1">The sequence shown here is derived from an EMBL/GenBank/DDBJ whole genome shotgun (WGS) entry which is preliminary data.</text>
</comment>